<name>A0A5J5G2V9_9GAMM</name>
<dbReference type="NCBIfam" id="TIGR00369">
    <property type="entry name" value="unchar_dom_1"/>
    <property type="match status" value="1"/>
</dbReference>
<dbReference type="PANTHER" id="PTHR43240">
    <property type="entry name" value="1,4-DIHYDROXY-2-NAPHTHOYL-COA THIOESTERASE 1"/>
    <property type="match status" value="1"/>
</dbReference>
<dbReference type="GO" id="GO:0061522">
    <property type="term" value="F:1,4-dihydroxy-2-naphthoyl-CoA thioesterase activity"/>
    <property type="evidence" value="ECO:0007669"/>
    <property type="project" value="TreeGrafter"/>
</dbReference>
<dbReference type="OrthoDB" id="9798208at2"/>
<organism evidence="4 5">
    <name type="scientific">Affinibrenneria salicis</name>
    <dbReference type="NCBI Taxonomy" id="2590031"/>
    <lineage>
        <taxon>Bacteria</taxon>
        <taxon>Pseudomonadati</taxon>
        <taxon>Pseudomonadota</taxon>
        <taxon>Gammaproteobacteria</taxon>
        <taxon>Enterobacterales</taxon>
        <taxon>Pectobacteriaceae</taxon>
        <taxon>Affinibrenneria</taxon>
    </lineage>
</organism>
<comment type="similarity">
    <text evidence="1">Belongs to the thioesterase PaaI family.</text>
</comment>
<dbReference type="Pfam" id="PF03061">
    <property type="entry name" value="4HBT"/>
    <property type="match status" value="1"/>
</dbReference>
<dbReference type="Proteomes" id="UP000335415">
    <property type="component" value="Unassembled WGS sequence"/>
</dbReference>
<accession>A0A5J5G2V9</accession>
<evidence type="ECO:0000313" key="4">
    <source>
        <dbReference type="EMBL" id="KAA9001237.1"/>
    </source>
</evidence>
<dbReference type="CDD" id="cd03443">
    <property type="entry name" value="PaaI_thioesterase"/>
    <property type="match status" value="1"/>
</dbReference>
<keyword evidence="2" id="KW-0378">Hydrolase</keyword>
<proteinExistence type="inferred from homology"/>
<sequence length="139" mass="15159">MLWKRALTLDQLNRMMQGCMIEHLGIRFVSLDDDRLEATMPVDQRTRQPHGLLHGGASVTLAESLGSVASYLCCEGDARVVGTEINASHLRAARDGQVRGLCRALHVGRRSHVWQIDIVDQQGKLCCAARLTVAVIGGG</sequence>
<dbReference type="Gene3D" id="3.10.129.10">
    <property type="entry name" value="Hotdog Thioesterase"/>
    <property type="match status" value="1"/>
</dbReference>
<evidence type="ECO:0000313" key="5">
    <source>
        <dbReference type="Proteomes" id="UP000335415"/>
    </source>
</evidence>
<evidence type="ECO:0000256" key="2">
    <source>
        <dbReference type="ARBA" id="ARBA00022801"/>
    </source>
</evidence>
<dbReference type="InterPro" id="IPR003736">
    <property type="entry name" value="PAAI_dom"/>
</dbReference>
<dbReference type="FunFam" id="3.10.129.10:FF:000002">
    <property type="entry name" value="1,4-dihydroxy-2-naphthoyl-CoA hydrolase"/>
    <property type="match status" value="1"/>
</dbReference>
<reference evidence="4 5" key="1">
    <citation type="submission" date="2019-09" db="EMBL/GenBank/DDBJ databases">
        <authorList>
            <person name="Li Y."/>
        </authorList>
    </citation>
    <scope>NUCLEOTIDE SEQUENCE [LARGE SCALE GENOMIC DNA]</scope>
    <source>
        <strain evidence="4 5">L3-3HA</strain>
    </source>
</reference>
<comment type="caution">
    <text evidence="4">The sequence shown here is derived from an EMBL/GenBank/DDBJ whole genome shotgun (WGS) entry which is preliminary data.</text>
</comment>
<dbReference type="InterPro" id="IPR006683">
    <property type="entry name" value="Thioestr_dom"/>
</dbReference>
<dbReference type="EMBL" id="VYKJ01000003">
    <property type="protein sequence ID" value="KAA9001237.1"/>
    <property type="molecule type" value="Genomic_DNA"/>
</dbReference>
<feature type="domain" description="Thioesterase" evidence="3">
    <location>
        <begin position="50"/>
        <end position="127"/>
    </location>
</feature>
<dbReference type="GO" id="GO:0005829">
    <property type="term" value="C:cytosol"/>
    <property type="evidence" value="ECO:0007669"/>
    <property type="project" value="TreeGrafter"/>
</dbReference>
<dbReference type="RefSeq" id="WP_150434507.1">
    <property type="nucleotide sequence ID" value="NZ_VYKJ01000003.1"/>
</dbReference>
<evidence type="ECO:0000256" key="1">
    <source>
        <dbReference type="ARBA" id="ARBA00008324"/>
    </source>
</evidence>
<gene>
    <name evidence="4" type="ORF">FJU30_08340</name>
</gene>
<dbReference type="InterPro" id="IPR029069">
    <property type="entry name" value="HotDog_dom_sf"/>
</dbReference>
<dbReference type="AlphaFoldDB" id="A0A5J5G2V9"/>
<keyword evidence="5" id="KW-1185">Reference proteome</keyword>
<dbReference type="PANTHER" id="PTHR43240:SF5">
    <property type="entry name" value="1,4-DIHYDROXY-2-NAPHTHOYL-COA THIOESTERASE 1"/>
    <property type="match status" value="1"/>
</dbReference>
<protein>
    <submittedName>
        <fullName evidence="4">Hotdog fold thioesterase</fullName>
    </submittedName>
</protein>
<evidence type="ECO:0000259" key="3">
    <source>
        <dbReference type="Pfam" id="PF03061"/>
    </source>
</evidence>
<dbReference type="SUPFAM" id="SSF54637">
    <property type="entry name" value="Thioesterase/thiol ester dehydrase-isomerase"/>
    <property type="match status" value="1"/>
</dbReference>